<keyword evidence="6" id="KW-1185">Reference proteome</keyword>
<dbReference type="AlphaFoldDB" id="A0A1V9G7I1"/>
<dbReference type="GO" id="GO:0000976">
    <property type="term" value="F:transcription cis-regulatory region binding"/>
    <property type="evidence" value="ECO:0007669"/>
    <property type="project" value="TreeGrafter"/>
</dbReference>
<comment type="caution">
    <text evidence="5">The sequence shown here is derived from an EMBL/GenBank/DDBJ whole genome shotgun (WGS) entry which is preliminary data.</text>
</comment>
<dbReference type="PANTHER" id="PTHR47894">
    <property type="entry name" value="HTH-TYPE TRANSCRIPTIONAL REGULATOR GADX"/>
    <property type="match status" value="1"/>
</dbReference>
<dbReference type="RefSeq" id="WP_081145477.1">
    <property type="nucleotide sequence ID" value="NZ_LVYD01000002.1"/>
</dbReference>
<evidence type="ECO:0000313" key="5">
    <source>
        <dbReference type="EMBL" id="OQP66537.1"/>
    </source>
</evidence>
<dbReference type="PANTHER" id="PTHR47894:SF1">
    <property type="entry name" value="HTH-TYPE TRANSCRIPTIONAL REGULATOR VQSM"/>
    <property type="match status" value="1"/>
</dbReference>
<protein>
    <submittedName>
        <fullName evidence="5">AraC family transcriptional regulator</fullName>
    </submittedName>
</protein>
<name>A0A1V9G7I1_9BACT</name>
<sequence length="333" mass="37609">MALQGTVIRTIFQTATSFGAAFDTLCQLSGIRPEEISDSENMVEWEKAALIWVPLLKLSGDPLIGLHIGMGVNTLLQGMVGFLIQSSKDLDQSLQLLCRYGHMTSPMVEYRYTVKEEAILEITQNKLWLMKHPEPARHANDFLLAAIVNTSHTLSGKHIVPLRIELAYEMREISEYRKFFGCEVLFNKDTNRIVLSKEAVSTPILTSDQSMFQLFNSIVANKEALLETNSTAENLKQVLFMQFRGRIPTIEEAASALNMTPRNLQRKLLQEQTTFRDIAGEIRKEIAIQLMENPAIKISEIADILGYSDLTAFRKAFKSWTNATPRAIRKGQL</sequence>
<dbReference type="InterPro" id="IPR018060">
    <property type="entry name" value="HTH_AraC"/>
</dbReference>
<feature type="domain" description="HTH araC/xylS-type" evidence="4">
    <location>
        <begin position="233"/>
        <end position="331"/>
    </location>
</feature>
<dbReference type="Gene3D" id="1.10.10.60">
    <property type="entry name" value="Homeodomain-like"/>
    <property type="match status" value="1"/>
</dbReference>
<dbReference type="InterPro" id="IPR009057">
    <property type="entry name" value="Homeodomain-like_sf"/>
</dbReference>
<dbReference type="SUPFAM" id="SSF46689">
    <property type="entry name" value="Homeodomain-like"/>
    <property type="match status" value="1"/>
</dbReference>
<proteinExistence type="predicted"/>
<organism evidence="5 6">
    <name type="scientific">Niastella vici</name>
    <dbReference type="NCBI Taxonomy" id="1703345"/>
    <lineage>
        <taxon>Bacteria</taxon>
        <taxon>Pseudomonadati</taxon>
        <taxon>Bacteroidota</taxon>
        <taxon>Chitinophagia</taxon>
        <taxon>Chitinophagales</taxon>
        <taxon>Chitinophagaceae</taxon>
        <taxon>Niastella</taxon>
    </lineage>
</organism>
<dbReference type="GO" id="GO:0003700">
    <property type="term" value="F:DNA-binding transcription factor activity"/>
    <property type="evidence" value="ECO:0007669"/>
    <property type="project" value="InterPro"/>
</dbReference>
<evidence type="ECO:0000256" key="2">
    <source>
        <dbReference type="ARBA" id="ARBA00023125"/>
    </source>
</evidence>
<evidence type="ECO:0000256" key="3">
    <source>
        <dbReference type="ARBA" id="ARBA00023163"/>
    </source>
</evidence>
<dbReference type="STRING" id="1703345.A3860_13725"/>
<keyword evidence="3" id="KW-0804">Transcription</keyword>
<dbReference type="InterPro" id="IPR032687">
    <property type="entry name" value="AraC-type_N"/>
</dbReference>
<evidence type="ECO:0000256" key="1">
    <source>
        <dbReference type="ARBA" id="ARBA00023015"/>
    </source>
</evidence>
<dbReference type="Proteomes" id="UP000192796">
    <property type="component" value="Unassembled WGS sequence"/>
</dbReference>
<evidence type="ECO:0000313" key="6">
    <source>
        <dbReference type="Proteomes" id="UP000192796"/>
    </source>
</evidence>
<keyword evidence="1" id="KW-0805">Transcription regulation</keyword>
<dbReference type="SMART" id="SM00342">
    <property type="entry name" value="HTH_ARAC"/>
    <property type="match status" value="1"/>
</dbReference>
<evidence type="ECO:0000259" key="4">
    <source>
        <dbReference type="PROSITE" id="PS01124"/>
    </source>
</evidence>
<dbReference type="OrthoDB" id="5582699at2"/>
<dbReference type="Pfam" id="PF12625">
    <property type="entry name" value="Arabinose_bd"/>
    <property type="match status" value="1"/>
</dbReference>
<reference evidence="5 6" key="1">
    <citation type="submission" date="2016-03" db="EMBL/GenBank/DDBJ databases">
        <title>Niastella vici sp. nov., isolated from farmland soil.</title>
        <authorList>
            <person name="Chen L."/>
            <person name="Wang D."/>
            <person name="Yang S."/>
            <person name="Wang G."/>
        </authorList>
    </citation>
    <scope>NUCLEOTIDE SEQUENCE [LARGE SCALE GENOMIC DNA]</scope>
    <source>
        <strain evidence="5 6">DJ57</strain>
    </source>
</reference>
<dbReference type="PROSITE" id="PS01124">
    <property type="entry name" value="HTH_ARAC_FAMILY_2"/>
    <property type="match status" value="1"/>
</dbReference>
<accession>A0A1V9G7I1</accession>
<dbReference type="GO" id="GO:0005829">
    <property type="term" value="C:cytosol"/>
    <property type="evidence" value="ECO:0007669"/>
    <property type="project" value="TreeGrafter"/>
</dbReference>
<gene>
    <name evidence="5" type="ORF">A3860_13725</name>
</gene>
<dbReference type="Pfam" id="PF12833">
    <property type="entry name" value="HTH_18"/>
    <property type="match status" value="1"/>
</dbReference>
<dbReference type="EMBL" id="LVYD01000002">
    <property type="protein sequence ID" value="OQP66537.1"/>
    <property type="molecule type" value="Genomic_DNA"/>
</dbReference>
<keyword evidence="2" id="KW-0238">DNA-binding</keyword>